<evidence type="ECO:0000256" key="1">
    <source>
        <dbReference type="ARBA" id="ARBA00022598"/>
    </source>
</evidence>
<gene>
    <name evidence="3" type="ORF">JSY38_06685</name>
</gene>
<dbReference type="NCBIfam" id="TIGR03573">
    <property type="entry name" value="WbuX"/>
    <property type="match status" value="1"/>
</dbReference>
<reference evidence="3 4" key="1">
    <citation type="submission" date="2021-02" db="EMBL/GenBank/DDBJ databases">
        <title>The genome of Marinomonas foliarum JZW.</title>
        <authorList>
            <person name="Sun M."/>
        </authorList>
    </citation>
    <scope>NUCLEOTIDE SEQUENCE [LARGE SCALE GENOMIC DNA]</scope>
    <source>
        <strain evidence="3 4">JZW</strain>
    </source>
</reference>
<keyword evidence="4" id="KW-1185">Reference proteome</keyword>
<proteinExistence type="predicted"/>
<evidence type="ECO:0000313" key="4">
    <source>
        <dbReference type="Proteomes" id="UP000644167"/>
    </source>
</evidence>
<feature type="domain" description="NAD/GMP synthase" evidence="2">
    <location>
        <begin position="57"/>
        <end position="157"/>
    </location>
</feature>
<accession>A0ABX7IS65</accession>
<dbReference type="Gene3D" id="3.40.50.620">
    <property type="entry name" value="HUPs"/>
    <property type="match status" value="1"/>
</dbReference>
<dbReference type="SUPFAM" id="SSF52402">
    <property type="entry name" value="Adenine nucleotide alpha hydrolases-like"/>
    <property type="match status" value="1"/>
</dbReference>
<sequence length="361" mass="42346">MDTTDPSITFDDDGVCSHCYYFESVRKPAWQPTKEGKEKLDHFIAELKARRAEYQYDCMIGLSGGVDSSYLAYYLKKNYDLRILAVHVDAGWNSEQAVSNIENIIRSLDLNFYTHVVDWEEMKQVQRAFLRSHTVNQDTPQDHAYFAALYKIAKKFNIRDFLVGYNIQTESILPRCWQGVPAMDAIHFDYICKSFGGFRTKRFPKLTLFDTHVYYPYIYKISKFPPLNYIPYNKSEAKKLIIEKLDWKDYGVKHGESKFTRFFQSYYLPNKFGYDKRRAHLSSLILAGEVSRADALQLIDKDEYDSQLQINLDMEYVAKKLDIELEEFKQLCQPIEGDIPSYPTSEKVLQVGRKIKRLFKI</sequence>
<evidence type="ECO:0000313" key="3">
    <source>
        <dbReference type="EMBL" id="QRV25190.1"/>
    </source>
</evidence>
<dbReference type="InterPro" id="IPR014729">
    <property type="entry name" value="Rossmann-like_a/b/a_fold"/>
</dbReference>
<protein>
    <submittedName>
        <fullName evidence="3">N-acetyl sugar amidotransferase</fullName>
    </submittedName>
</protein>
<dbReference type="Proteomes" id="UP000644167">
    <property type="component" value="Chromosome"/>
</dbReference>
<organism evidence="3 4">
    <name type="scientific">Marinomonas foliarum</name>
    <dbReference type="NCBI Taxonomy" id="491950"/>
    <lineage>
        <taxon>Bacteria</taxon>
        <taxon>Pseudomonadati</taxon>
        <taxon>Pseudomonadota</taxon>
        <taxon>Gammaproteobacteria</taxon>
        <taxon>Oceanospirillales</taxon>
        <taxon>Oceanospirillaceae</taxon>
        <taxon>Marinomonas</taxon>
    </lineage>
</organism>
<name>A0ABX7IS65_9GAMM</name>
<dbReference type="InterPro" id="IPR022310">
    <property type="entry name" value="NAD/GMP_synthase"/>
</dbReference>
<keyword evidence="1" id="KW-0436">Ligase</keyword>
<dbReference type="EMBL" id="CP070273">
    <property type="protein sequence ID" value="QRV25190.1"/>
    <property type="molecule type" value="Genomic_DNA"/>
</dbReference>
<dbReference type="Pfam" id="PF02540">
    <property type="entry name" value="NAD_synthase"/>
    <property type="match status" value="1"/>
</dbReference>
<dbReference type="InterPro" id="IPR020022">
    <property type="entry name" value="N-acetyl_sugar_amidoTrfase"/>
</dbReference>
<evidence type="ECO:0000259" key="2">
    <source>
        <dbReference type="Pfam" id="PF02540"/>
    </source>
</evidence>